<evidence type="ECO:0000313" key="1">
    <source>
        <dbReference type="EMBL" id="JAP98039.1"/>
    </source>
</evidence>
<accession>A0A146KSY9</accession>
<dbReference type="PANTHER" id="PTHR33936">
    <property type="entry name" value="PROTEIN CBG17840"/>
    <property type="match status" value="1"/>
</dbReference>
<dbReference type="EMBL" id="GDHC01020589">
    <property type="protein sequence ID" value="JAP98039.1"/>
    <property type="molecule type" value="Transcribed_RNA"/>
</dbReference>
<protein>
    <submittedName>
        <fullName evidence="1">Uncharacterized protein</fullName>
    </submittedName>
</protein>
<dbReference type="PANTHER" id="PTHR33936:SF24">
    <property type="entry name" value="C2H2-TYPE DOMAIN-CONTAINING PROTEIN"/>
    <property type="match status" value="1"/>
</dbReference>
<dbReference type="InterPro" id="IPR052797">
    <property type="entry name" value="RegFact_GeneExpr_CellDeath"/>
</dbReference>
<proteinExistence type="predicted"/>
<reference evidence="1" key="1">
    <citation type="journal article" date="2016" name="Gigascience">
        <title>De novo construction of an expanded transcriptome assembly for the western tarnished plant bug, Lygus hesperus.</title>
        <authorList>
            <person name="Tassone E.E."/>
            <person name="Geib S.M."/>
            <person name="Hall B."/>
            <person name="Fabrick J.A."/>
            <person name="Brent C.S."/>
            <person name="Hull J.J."/>
        </authorList>
    </citation>
    <scope>NUCLEOTIDE SEQUENCE</scope>
</reference>
<organism evidence="1">
    <name type="scientific">Lygus hesperus</name>
    <name type="common">Western plant bug</name>
    <dbReference type="NCBI Taxonomy" id="30085"/>
    <lineage>
        <taxon>Eukaryota</taxon>
        <taxon>Metazoa</taxon>
        <taxon>Ecdysozoa</taxon>
        <taxon>Arthropoda</taxon>
        <taxon>Hexapoda</taxon>
        <taxon>Insecta</taxon>
        <taxon>Pterygota</taxon>
        <taxon>Neoptera</taxon>
        <taxon>Paraneoptera</taxon>
        <taxon>Hemiptera</taxon>
        <taxon>Heteroptera</taxon>
        <taxon>Panheteroptera</taxon>
        <taxon>Cimicomorpha</taxon>
        <taxon>Miridae</taxon>
        <taxon>Mirini</taxon>
        <taxon>Lygus</taxon>
    </lineage>
</organism>
<gene>
    <name evidence="1" type="ORF">g.60089</name>
</gene>
<sequence length="804" mass="92155">MSEPVFSCSDCCAEGYDRHYASIAALSKHQLKWHEDDVVHRKSPMETPHACPMCSVIYSGNTTMVKIHYEEDHNIDLKKYEKVFHSMEDFDEWKSDLEARTGSEFIKRRKMYITVHGTEKLDLVCSRDGIYKSRSTGRRSSKVLGSKKINAHCPAGMKLSKSVEGIIRVNVIETHVGHSVELAQFALTRAEREEIARKIESKVPFATILKEFRKSGAAGDRLRRINLLRRQDLYNIKKEFALFEKSVKNSEESWVEKINVSGPVVRYYKPQGKAAMDEYGLQSEDLVLVFFNNSQLDILKKFSDKCICLDRVSTSLAAISVVDDFNQGFPAAFLISNRIDSTVLKLFFKTVKAAVGCPIITDFFMCGVDEAYHNIWSEVMGPAERVLYCSWLVDSDWKSHLVTIKDKPKQDEVYRVLKKIAVEEDEDNFNIVFEEVCRWLVDDEDTLEFGKYFIEKYGCSASQWAYCCRKTLAMHSKMQLERVHKTLEHIYSGMKTTEELYKAVQDLMRFPRDRLYDRLIRHEVVSSTLKQWEKLHNRVDLLIGCEVALERNNWVLSWPNSSKVVRISKHNVLCDCMGKCPVCGGCSHMFLCSCLDSLVRWKMCEHIHYLCKYVTDNSEGAPMVDAHKLEQVPLDEVSQASCYSDEEEICSGFSYMSSQEEYVKPENAGQAANSKENLHKYKQRVNEMLKAVMDCVNQAEGVEEVQMYEGLIKPVLTSLEARGCIKRSSRPLTTETLSNSVRRKRKLSTDTNKCTFDDSSKILVGQNGESDNEPELLIGKKAEPAEIVFESDEEFNYAEEITVI</sequence>
<name>A0A146KSY9_LYGHE</name>
<dbReference type="AlphaFoldDB" id="A0A146KSY9"/>